<dbReference type="PANTHER" id="PTHR30349">
    <property type="entry name" value="PHAGE INTEGRASE-RELATED"/>
    <property type="match status" value="1"/>
</dbReference>
<evidence type="ECO:0000259" key="7">
    <source>
        <dbReference type="PROSITE" id="PS51898"/>
    </source>
</evidence>
<reference evidence="10" key="1">
    <citation type="submission" date="2016-10" db="EMBL/GenBank/DDBJ databases">
        <authorList>
            <person name="Varghese N."/>
            <person name="Submissions S."/>
        </authorList>
    </citation>
    <scope>NUCLEOTIDE SEQUENCE [LARGE SCALE GENOMIC DNA]</scope>
    <source>
        <strain evidence="10">DSM 17038</strain>
    </source>
</reference>
<dbReference type="InterPro" id="IPR044068">
    <property type="entry name" value="CB"/>
</dbReference>
<dbReference type="GO" id="GO:0006310">
    <property type="term" value="P:DNA recombination"/>
    <property type="evidence" value="ECO:0007669"/>
    <property type="project" value="UniProtKB-KW"/>
</dbReference>
<gene>
    <name evidence="9" type="ORF">SAMN05660649_03129</name>
</gene>
<sequence>MLDLSRFELYLKSKELSDNTVGCYIRDSKTFIDWYNDRTDCGFDKLIELDAIEYKKQLINTNKSVVTANRKIASVNAFCKWLYEIGINPIEINIKAVKNRDARQYKGLEDKDLRKLRAEIHRNRNPLHICIIEILLGTGLRVSELCGLRLQDIEISERKGSLRVIGKGNINRTLPLNKDVRRAIKDYLAVRPASDNDFLLIGQRGALKRNAINLILKKYGQRVTVAVTPHCIRHSLGYRLVKSKNTAITTIQQILGHDSIVTTNLYTLTTEQDKVNALEALEW</sequence>
<protein>
    <submittedName>
        <fullName evidence="9">Site-specific recombinase XerD</fullName>
    </submittedName>
</protein>
<dbReference type="InterPro" id="IPR050090">
    <property type="entry name" value="Tyrosine_recombinase_XerCD"/>
</dbReference>
<dbReference type="RefSeq" id="WP_092472322.1">
    <property type="nucleotide sequence ID" value="NZ_FOOX01000012.1"/>
</dbReference>
<dbReference type="InterPro" id="IPR013762">
    <property type="entry name" value="Integrase-like_cat_sf"/>
</dbReference>
<dbReference type="Pfam" id="PF02899">
    <property type="entry name" value="Phage_int_SAM_1"/>
    <property type="match status" value="1"/>
</dbReference>
<evidence type="ECO:0000259" key="8">
    <source>
        <dbReference type="PROSITE" id="PS51900"/>
    </source>
</evidence>
<evidence type="ECO:0000256" key="3">
    <source>
        <dbReference type="ARBA" id="ARBA00022908"/>
    </source>
</evidence>
<feature type="domain" description="Core-binding (CB)" evidence="8">
    <location>
        <begin position="1"/>
        <end position="83"/>
    </location>
</feature>
<dbReference type="PROSITE" id="PS51900">
    <property type="entry name" value="CB"/>
    <property type="match status" value="1"/>
</dbReference>
<evidence type="ECO:0000256" key="1">
    <source>
        <dbReference type="ARBA" id="ARBA00003283"/>
    </source>
</evidence>
<evidence type="ECO:0000313" key="10">
    <source>
        <dbReference type="Proteomes" id="UP000199337"/>
    </source>
</evidence>
<dbReference type="Gene3D" id="1.10.150.130">
    <property type="match status" value="1"/>
</dbReference>
<dbReference type="Gene3D" id="1.10.443.10">
    <property type="entry name" value="Intergrase catalytic core"/>
    <property type="match status" value="1"/>
</dbReference>
<evidence type="ECO:0000256" key="2">
    <source>
        <dbReference type="ARBA" id="ARBA00008857"/>
    </source>
</evidence>
<keyword evidence="5" id="KW-0233">DNA recombination</keyword>
<keyword evidence="10" id="KW-1185">Reference proteome</keyword>
<feature type="domain" description="Tyr recombinase" evidence="7">
    <location>
        <begin position="103"/>
        <end position="279"/>
    </location>
</feature>
<dbReference type="AlphaFoldDB" id="A0A1I2VSX3"/>
<evidence type="ECO:0000256" key="6">
    <source>
        <dbReference type="PROSITE-ProRule" id="PRU01248"/>
    </source>
</evidence>
<keyword evidence="3" id="KW-0229">DNA integration</keyword>
<dbReference type="PROSITE" id="PS51898">
    <property type="entry name" value="TYR_RECOMBINASE"/>
    <property type="match status" value="1"/>
</dbReference>
<dbReference type="EMBL" id="FOOX01000012">
    <property type="protein sequence ID" value="SFG92133.1"/>
    <property type="molecule type" value="Genomic_DNA"/>
</dbReference>
<evidence type="ECO:0000256" key="4">
    <source>
        <dbReference type="ARBA" id="ARBA00023125"/>
    </source>
</evidence>
<dbReference type="InterPro" id="IPR002104">
    <property type="entry name" value="Integrase_catalytic"/>
</dbReference>
<dbReference type="STRING" id="341036.SAMN05660649_03129"/>
<dbReference type="InterPro" id="IPR010998">
    <property type="entry name" value="Integrase_recombinase_N"/>
</dbReference>
<evidence type="ECO:0000256" key="5">
    <source>
        <dbReference type="ARBA" id="ARBA00023172"/>
    </source>
</evidence>
<organism evidence="9 10">
    <name type="scientific">Desulfotruncus arcticus DSM 17038</name>
    <dbReference type="NCBI Taxonomy" id="1121424"/>
    <lineage>
        <taxon>Bacteria</taxon>
        <taxon>Bacillati</taxon>
        <taxon>Bacillota</taxon>
        <taxon>Clostridia</taxon>
        <taxon>Eubacteriales</taxon>
        <taxon>Desulfallaceae</taxon>
        <taxon>Desulfotruncus</taxon>
    </lineage>
</organism>
<dbReference type="PANTHER" id="PTHR30349:SF81">
    <property type="entry name" value="TYROSINE RECOMBINASE XERC"/>
    <property type="match status" value="1"/>
</dbReference>
<dbReference type="Pfam" id="PF00589">
    <property type="entry name" value="Phage_integrase"/>
    <property type="match status" value="1"/>
</dbReference>
<name>A0A1I2VSX3_9FIRM</name>
<dbReference type="OrthoDB" id="184666at2"/>
<dbReference type="GO" id="GO:0003677">
    <property type="term" value="F:DNA binding"/>
    <property type="evidence" value="ECO:0007669"/>
    <property type="project" value="UniProtKB-UniRule"/>
</dbReference>
<dbReference type="GO" id="GO:0015074">
    <property type="term" value="P:DNA integration"/>
    <property type="evidence" value="ECO:0007669"/>
    <property type="project" value="UniProtKB-KW"/>
</dbReference>
<comment type="function">
    <text evidence="1">Site-specific tyrosine recombinase, which acts by catalyzing the cutting and rejoining of the recombining DNA molecules.</text>
</comment>
<dbReference type="SUPFAM" id="SSF56349">
    <property type="entry name" value="DNA breaking-rejoining enzymes"/>
    <property type="match status" value="1"/>
</dbReference>
<comment type="similarity">
    <text evidence="2">Belongs to the 'phage' integrase family.</text>
</comment>
<keyword evidence="4 6" id="KW-0238">DNA-binding</keyword>
<accession>A0A1I2VSX3</accession>
<dbReference type="Proteomes" id="UP000199337">
    <property type="component" value="Unassembled WGS sequence"/>
</dbReference>
<dbReference type="InterPro" id="IPR011010">
    <property type="entry name" value="DNA_brk_join_enz"/>
</dbReference>
<proteinExistence type="inferred from homology"/>
<dbReference type="InterPro" id="IPR004107">
    <property type="entry name" value="Integrase_SAM-like_N"/>
</dbReference>
<evidence type="ECO:0000313" key="9">
    <source>
        <dbReference type="EMBL" id="SFG92133.1"/>
    </source>
</evidence>